<dbReference type="SUPFAM" id="SSF89372">
    <property type="entry name" value="Fucose-specific lectin"/>
    <property type="match status" value="2"/>
</dbReference>
<gene>
    <name evidence="1" type="ORF">GCM10022214_68100</name>
</gene>
<comment type="caution">
    <text evidence="1">The sequence shown here is derived from an EMBL/GenBank/DDBJ whole genome shotgun (WGS) entry which is preliminary data.</text>
</comment>
<organism evidence="1 2">
    <name type="scientific">Actinomadura miaoliensis</name>
    <dbReference type="NCBI Taxonomy" id="430685"/>
    <lineage>
        <taxon>Bacteria</taxon>
        <taxon>Bacillati</taxon>
        <taxon>Actinomycetota</taxon>
        <taxon>Actinomycetes</taxon>
        <taxon>Streptosporangiales</taxon>
        <taxon>Thermomonosporaceae</taxon>
        <taxon>Actinomadura</taxon>
    </lineage>
</organism>
<evidence type="ECO:0000313" key="2">
    <source>
        <dbReference type="Proteomes" id="UP001500683"/>
    </source>
</evidence>
<dbReference type="RefSeq" id="WP_344955823.1">
    <property type="nucleotide sequence ID" value="NZ_BAAAZG010000052.1"/>
</dbReference>
<evidence type="ECO:0008006" key="3">
    <source>
        <dbReference type="Google" id="ProtNLM"/>
    </source>
</evidence>
<dbReference type="Proteomes" id="UP001500683">
    <property type="component" value="Unassembled WGS sequence"/>
</dbReference>
<proteinExistence type="predicted"/>
<sequence length="695" mass="76940">MRLLDLAAVAHPEGNRIDVRWTLPAAPAFPHVRVVRREKTHPTTPNPASAADGTVVPVTDNGGSAVDKGLRGETVYYYGLYPYKSVTADGQIVIENAAEQVDRANRTSAMATSPAGLAAEMYALLPSIYHRYDTAPPPRVPPGMRPEDRHRGALRRFLDLPGGQLDQFYGYATAILGFLDLERVDGALLPLLADWIGWRTDHRLEFGAQRTEIRNAPALYRAVGLVPVIEATVQRVAGERSRVKEFVDNVATTNRPARLTLWQRTRRQGWSDAELLSLDASFGGRAAVAAPAAGPPWLFHEREQDGRFQIWSKELGAEGWTGSEPLADGPLTYKDPSAAVQGGNIVVFWSAYDETRRRWSIQSRTRRDGAWSKTDTFVPPGGSVDIDRRKPVAVADASGLWLFWLEKAQGRWVVKYNRHDGTRWQITPSPAVPIPAAQTPPVLDDVFAVFHPANPQKPLWLFWAGQVPVPADQDPASPRQTRWTVAYSVKAGVNPAVTNDWSDVRYLPKGDDGDHDREPCALPLGNGNLEVFWSSHRGGRWAVWHNVLNVATGGWGTAERLTDFPQPARAPVAFTHGDTTVLVFRSSRSLSYQSRVYSATTTVDARWSGTQTLHVRDTVMPALRGTYDDFGTYIRDAGRDGVRTDDDRYAADTVGVYLPAGTDDRRVSRLRQVLREFMPATNRAVFVHDPGSARP</sequence>
<accession>A0ABP7WST0</accession>
<reference evidence="2" key="1">
    <citation type="journal article" date="2019" name="Int. J. Syst. Evol. Microbiol.">
        <title>The Global Catalogue of Microorganisms (GCM) 10K type strain sequencing project: providing services to taxonomists for standard genome sequencing and annotation.</title>
        <authorList>
            <consortium name="The Broad Institute Genomics Platform"/>
            <consortium name="The Broad Institute Genome Sequencing Center for Infectious Disease"/>
            <person name="Wu L."/>
            <person name="Ma J."/>
        </authorList>
    </citation>
    <scope>NUCLEOTIDE SEQUENCE [LARGE SCALE GENOMIC DNA]</scope>
    <source>
        <strain evidence="2">JCM 16702</strain>
    </source>
</reference>
<protein>
    <recommendedName>
        <fullName evidence="3">Fibronectin type-III domain-containing protein</fullName>
    </recommendedName>
</protein>
<evidence type="ECO:0000313" key="1">
    <source>
        <dbReference type="EMBL" id="GAA4095414.1"/>
    </source>
</evidence>
<name>A0ABP7WST0_9ACTN</name>
<dbReference type="EMBL" id="BAAAZG010000052">
    <property type="protein sequence ID" value="GAA4095414.1"/>
    <property type="molecule type" value="Genomic_DNA"/>
</dbReference>
<keyword evidence="2" id="KW-1185">Reference proteome</keyword>